<name>U1X069_ANEAE</name>
<dbReference type="AlphaFoldDB" id="U1X069"/>
<sequence length="78" mass="8531">MEEKMMKILKGILLALFLLIPWAMALAEPKPEGKVQDIQKQVDANKPEVHQPVLGAPAGNTIGEQQDGYVTKEGLFAC</sequence>
<dbReference type="HOGENOM" id="CLU_2614282_0_0_9"/>
<proteinExistence type="predicted"/>
<evidence type="ECO:0000313" key="1">
    <source>
        <dbReference type="EMBL" id="ERI07913.1"/>
    </source>
</evidence>
<dbReference type="PATRIC" id="fig|649747.3.peg.3562"/>
<dbReference type="STRING" id="649747.HMPREF0083_03921"/>
<dbReference type="EMBL" id="AWSJ01000237">
    <property type="protein sequence ID" value="ERI07913.1"/>
    <property type="molecule type" value="Genomic_DNA"/>
</dbReference>
<gene>
    <name evidence="1" type="ORF">HMPREF0083_03921</name>
</gene>
<evidence type="ECO:0000313" key="2">
    <source>
        <dbReference type="Proteomes" id="UP000016511"/>
    </source>
</evidence>
<dbReference type="Proteomes" id="UP000016511">
    <property type="component" value="Unassembled WGS sequence"/>
</dbReference>
<accession>U1X069</accession>
<comment type="caution">
    <text evidence="1">The sequence shown here is derived from an EMBL/GenBank/DDBJ whole genome shotgun (WGS) entry which is preliminary data.</text>
</comment>
<protein>
    <submittedName>
        <fullName evidence="1">Uncharacterized protein</fullName>
    </submittedName>
</protein>
<keyword evidence="2" id="KW-1185">Reference proteome</keyword>
<reference evidence="1 2" key="1">
    <citation type="submission" date="2013-08" db="EMBL/GenBank/DDBJ databases">
        <authorList>
            <person name="Weinstock G."/>
            <person name="Sodergren E."/>
            <person name="Wylie T."/>
            <person name="Fulton L."/>
            <person name="Fulton R."/>
            <person name="Fronick C."/>
            <person name="O'Laughlin M."/>
            <person name="Godfrey J."/>
            <person name="Miner T."/>
            <person name="Herter B."/>
            <person name="Appelbaum E."/>
            <person name="Cordes M."/>
            <person name="Lek S."/>
            <person name="Wollam A."/>
            <person name="Pepin K.H."/>
            <person name="Palsikar V.B."/>
            <person name="Mitreva M."/>
            <person name="Wilson R.K."/>
        </authorList>
    </citation>
    <scope>NUCLEOTIDE SEQUENCE [LARGE SCALE GENOMIC DNA]</scope>
    <source>
        <strain evidence="1 2">ATCC 12856</strain>
    </source>
</reference>
<organism evidence="1 2">
    <name type="scientific">Aneurinibacillus aneurinilyticus ATCC 12856</name>
    <dbReference type="NCBI Taxonomy" id="649747"/>
    <lineage>
        <taxon>Bacteria</taxon>
        <taxon>Bacillati</taxon>
        <taxon>Bacillota</taxon>
        <taxon>Bacilli</taxon>
        <taxon>Bacillales</taxon>
        <taxon>Paenibacillaceae</taxon>
        <taxon>Aneurinibacillus group</taxon>
        <taxon>Aneurinibacillus</taxon>
    </lineage>
</organism>